<evidence type="ECO:0000256" key="4">
    <source>
        <dbReference type="ARBA" id="ARBA00023212"/>
    </source>
</evidence>
<feature type="coiled-coil region" evidence="5">
    <location>
        <begin position="927"/>
        <end position="1218"/>
    </location>
</feature>
<evidence type="ECO:0000256" key="2">
    <source>
        <dbReference type="ARBA" id="ARBA00022490"/>
    </source>
</evidence>
<dbReference type="InterPro" id="IPR011992">
    <property type="entry name" value="EF-hand-dom_pair"/>
</dbReference>
<dbReference type="SUPFAM" id="SSF47473">
    <property type="entry name" value="EF-hand"/>
    <property type="match status" value="1"/>
</dbReference>
<keyword evidence="2" id="KW-0963">Cytoplasm</keyword>
<evidence type="ECO:0000256" key="5">
    <source>
        <dbReference type="SAM" id="Coils"/>
    </source>
</evidence>
<dbReference type="AlphaFoldDB" id="A0A3Q3W1Y1"/>
<feature type="region of interest" description="Disordered" evidence="6">
    <location>
        <begin position="895"/>
        <end position="914"/>
    </location>
</feature>
<feature type="region of interest" description="Disordered" evidence="6">
    <location>
        <begin position="537"/>
        <end position="589"/>
    </location>
</feature>
<dbReference type="Proteomes" id="UP000261620">
    <property type="component" value="Unplaced"/>
</dbReference>
<comment type="subcellular location">
    <subcellularLocation>
        <location evidence="1">Cytoplasm</location>
        <location evidence="1">Cytoskeleton</location>
        <location evidence="1">Microtubule organizing center</location>
        <location evidence="1">Centrosome</location>
    </subcellularLocation>
</comment>
<dbReference type="Ensembl" id="ENSMMOT00000010255.1">
    <property type="protein sequence ID" value="ENSMMOP00000010081.1"/>
    <property type="gene ID" value="ENSMMOG00000007788.1"/>
</dbReference>
<accession>A0A3Q3W1Y1</accession>
<dbReference type="PANTHER" id="PTHR18905">
    <property type="entry name" value="NINEIN"/>
    <property type="match status" value="1"/>
</dbReference>
<evidence type="ECO:0000259" key="7">
    <source>
        <dbReference type="PROSITE" id="PS50222"/>
    </source>
</evidence>
<proteinExistence type="predicted"/>
<dbReference type="GO" id="GO:0005509">
    <property type="term" value="F:calcium ion binding"/>
    <property type="evidence" value="ECO:0007669"/>
    <property type="project" value="InterPro"/>
</dbReference>
<feature type="domain" description="EF-hand" evidence="7">
    <location>
        <begin position="8"/>
        <end position="43"/>
    </location>
</feature>
<dbReference type="PANTHER" id="PTHR18905:SF12">
    <property type="entry name" value="NINEIN-LIKE PROTEIN"/>
    <property type="match status" value="1"/>
</dbReference>
<feature type="region of interest" description="Disordered" evidence="6">
    <location>
        <begin position="792"/>
        <end position="812"/>
    </location>
</feature>
<feature type="compositionally biased region" description="Polar residues" evidence="6">
    <location>
        <begin position="550"/>
        <end position="572"/>
    </location>
</feature>
<keyword evidence="5" id="KW-0175">Coiled coil</keyword>
<name>A0A3Q3W1Y1_MOLML</name>
<evidence type="ECO:0000256" key="1">
    <source>
        <dbReference type="ARBA" id="ARBA00004300"/>
    </source>
</evidence>
<evidence type="ECO:0000313" key="9">
    <source>
        <dbReference type="Proteomes" id="UP000261620"/>
    </source>
</evidence>
<keyword evidence="9" id="KW-1185">Reference proteome</keyword>
<reference evidence="8" key="1">
    <citation type="submission" date="2025-08" db="UniProtKB">
        <authorList>
            <consortium name="Ensembl"/>
        </authorList>
    </citation>
    <scope>IDENTIFICATION</scope>
</reference>
<dbReference type="GO" id="GO:0005813">
    <property type="term" value="C:centrosome"/>
    <property type="evidence" value="ECO:0007669"/>
    <property type="project" value="UniProtKB-SubCell"/>
</dbReference>
<feature type="compositionally biased region" description="Basic and acidic residues" evidence="6">
    <location>
        <begin position="114"/>
        <end position="128"/>
    </location>
</feature>
<dbReference type="GO" id="GO:0034454">
    <property type="term" value="P:microtubule anchoring at centrosome"/>
    <property type="evidence" value="ECO:0007669"/>
    <property type="project" value="TreeGrafter"/>
</dbReference>
<sequence length="1229" mass="140504">MEQAEHRDYVSQLKAEFDSCDTTATGFLDRDELMVLCRKLQLDAHLPLLLDTLLGPRTYGRVNFEEFKDGFVAILSRSLDFSTSEDDSSYLEPVVPDEVKPKFVKGTKRYGRRSRPDKPDAALTRDSEDSLPSRTEATDSSPAGVRRAKLRRSTSLESVEVRRSDLCLLLFCLSCSCANADTFGVTSVKLTDPQQEEVELRVGEGSGGDVLTAVCDHLSLQQLNTEMRLFPPPAQNLLEGSVLSVTQASTVSSMQSQVVSEECSARSTSPSLLTATVGQRVLSRLDDGTGCSTPERVIALWAEEGIRNSQQILQTLDFSLEERLSLADLTLALDNELLVGGNGIHQAALISYKDEIQHLERDKVKADLDLADHRNLQLVREVDDRHASMESLNQSRIRDLEQDFRDRLMALRSQSEQESEALLQQVERERGALQEELRLLRAQEARLQEELSGAALENCRLEEELGAVKLQLTEAECSVNRLQRDLNQLLHDKFGGLDPAGSGLSHEERFSEIIKEYEQQCRELRDRNDELSSELEVLKGHRSDRKSRRSTGVTPTAGASLNWTDQHSVSNESDSEMDMKCSSSSQARKKLQPADKMALCSLDGVPGPTVSIQTELALEQLKQKHNQELQQLRIQLETQVNYYERSQELMRQSMEVERKDISQAFKLEISELEEQKVQAEQQVKQLKEMLNKLQNQHGGGGGWNSEQERRMQRERAELEQNFAREIGNLVQKLSSEKDQLEAELKLKADQEVMLVRTQLEEVRSENGALQERLSVLQQEVHNLEDDVTKRRKLEDMERDHERSREEEEMLRKENSRYREEVLDLSSRNLQLSNDNAELSAHFRGDQESVRILQERLAVVSKEQEEKGVRRQQAAWTQERQLLERELSSHKEKVRHALPSSHMCGHTHPESRDTSSVDFSLSQKYTTVEKLQQLLLSLELEAELLRSQLLAVNQEQLGHTQEVTALQRKQQEAENKVEELENSVKKLMREKEELHRALEEQEEQTSVTLQDESHKLQVQNQKLHQKVQSLEVQKLTQEQQSLKSKLKELETARTQAEEQAVRADTALGLVRAQHVRKLQQLQEKADDGCREQVEELQARLVEEQRRSQQLVETLRLQVQQSSSQISMKQGQYEKEMAALQQRMEELEAKLKGVRMVLQEKVQQLKEQLAKTTKSSSLLKDLYVENSQLMKALQVTEQRQKKAERKNFMLEEKVNALNRLLKDVVHVSLAT</sequence>
<evidence type="ECO:0000256" key="3">
    <source>
        <dbReference type="ARBA" id="ARBA00022553"/>
    </source>
</evidence>
<protein>
    <recommendedName>
        <fullName evidence="7">EF-hand domain-containing protein</fullName>
    </recommendedName>
</protein>
<dbReference type="InterPro" id="IPR002048">
    <property type="entry name" value="EF_hand_dom"/>
</dbReference>
<evidence type="ECO:0000256" key="6">
    <source>
        <dbReference type="SAM" id="MobiDB-lite"/>
    </source>
</evidence>
<evidence type="ECO:0000313" key="8">
    <source>
        <dbReference type="Ensembl" id="ENSMMOP00000010081.1"/>
    </source>
</evidence>
<reference evidence="8" key="2">
    <citation type="submission" date="2025-09" db="UniProtKB">
        <authorList>
            <consortium name="Ensembl"/>
        </authorList>
    </citation>
    <scope>IDENTIFICATION</scope>
</reference>
<dbReference type="STRING" id="94237.ENSMMOP00000010081"/>
<dbReference type="OMA" id="SYHQGQV"/>
<feature type="region of interest" description="Disordered" evidence="6">
    <location>
        <begin position="105"/>
        <end position="149"/>
    </location>
</feature>
<keyword evidence="3" id="KW-0597">Phosphoprotein</keyword>
<dbReference type="PROSITE" id="PS50222">
    <property type="entry name" value="EF_HAND_2"/>
    <property type="match status" value="1"/>
</dbReference>
<keyword evidence="4" id="KW-0206">Cytoskeleton</keyword>
<organism evidence="8 9">
    <name type="scientific">Mola mola</name>
    <name type="common">Ocean sunfish</name>
    <name type="synonym">Tetraodon mola</name>
    <dbReference type="NCBI Taxonomy" id="94237"/>
    <lineage>
        <taxon>Eukaryota</taxon>
        <taxon>Metazoa</taxon>
        <taxon>Chordata</taxon>
        <taxon>Craniata</taxon>
        <taxon>Vertebrata</taxon>
        <taxon>Euteleostomi</taxon>
        <taxon>Actinopterygii</taxon>
        <taxon>Neopterygii</taxon>
        <taxon>Teleostei</taxon>
        <taxon>Neoteleostei</taxon>
        <taxon>Acanthomorphata</taxon>
        <taxon>Eupercaria</taxon>
        <taxon>Tetraodontiformes</taxon>
        <taxon>Molidae</taxon>
        <taxon>Mola</taxon>
    </lineage>
</organism>
<feature type="compositionally biased region" description="Polar residues" evidence="6">
    <location>
        <begin position="130"/>
        <end position="141"/>
    </location>
</feature>